<dbReference type="AlphaFoldDB" id="A0A3F3PX63"/>
<gene>
    <name evidence="2" type="ORF">BDQ94DRAFT_147004</name>
</gene>
<protein>
    <submittedName>
        <fullName evidence="2">Uncharacterized protein</fullName>
    </submittedName>
</protein>
<sequence>MIYSLFSPASNAYIGIEYGAVVQSSSLLCYSDELIMLTHQDTIGQPWVPGLGSGTKRSPKKKLNQTSPPP</sequence>
<proteinExistence type="predicted"/>
<name>A0A3F3PX63_9EURO</name>
<organism evidence="2 3">
    <name type="scientific">Aspergillus welwitschiae</name>
    <dbReference type="NCBI Taxonomy" id="1341132"/>
    <lineage>
        <taxon>Eukaryota</taxon>
        <taxon>Fungi</taxon>
        <taxon>Dikarya</taxon>
        <taxon>Ascomycota</taxon>
        <taxon>Pezizomycotina</taxon>
        <taxon>Eurotiomycetes</taxon>
        <taxon>Eurotiomycetidae</taxon>
        <taxon>Eurotiales</taxon>
        <taxon>Aspergillaceae</taxon>
        <taxon>Aspergillus</taxon>
        <taxon>Aspergillus subgen. Circumdati</taxon>
    </lineage>
</organism>
<dbReference type="RefSeq" id="XP_026624596.1">
    <property type="nucleotide sequence ID" value="XM_026766933.1"/>
</dbReference>
<accession>A0A3F3PX63</accession>
<dbReference type="EMBL" id="KZ852054">
    <property type="protein sequence ID" value="RDH31574.1"/>
    <property type="molecule type" value="Genomic_DNA"/>
</dbReference>
<evidence type="ECO:0000313" key="3">
    <source>
        <dbReference type="Proteomes" id="UP000253729"/>
    </source>
</evidence>
<dbReference type="GeneID" id="38135289"/>
<reference evidence="2 3" key="1">
    <citation type="submission" date="2018-07" db="EMBL/GenBank/DDBJ databases">
        <title>The genomes of Aspergillus section Nigri reveals drivers in fungal speciation.</title>
        <authorList>
            <consortium name="DOE Joint Genome Institute"/>
            <person name="Vesth T.C."/>
            <person name="Nybo J."/>
            <person name="Theobald S."/>
            <person name="Brandl J."/>
            <person name="Frisvad J.C."/>
            <person name="Nielsen K.F."/>
            <person name="Lyhne E.K."/>
            <person name="Kogle M.E."/>
            <person name="Kuo A."/>
            <person name="Riley R."/>
            <person name="Clum A."/>
            <person name="Nolan M."/>
            <person name="Lipzen A."/>
            <person name="Salamov A."/>
            <person name="Henrissat B."/>
            <person name="Wiebenga A."/>
            <person name="De vries R.P."/>
            <person name="Grigoriev I.V."/>
            <person name="Mortensen U.H."/>
            <person name="Andersen M.R."/>
            <person name="Baker S.E."/>
        </authorList>
    </citation>
    <scope>NUCLEOTIDE SEQUENCE [LARGE SCALE GENOMIC DNA]</scope>
    <source>
        <strain evidence="2 3">CBS 139.54b</strain>
    </source>
</reference>
<feature type="region of interest" description="Disordered" evidence="1">
    <location>
        <begin position="47"/>
        <end position="70"/>
    </location>
</feature>
<evidence type="ECO:0000256" key="1">
    <source>
        <dbReference type="SAM" id="MobiDB-lite"/>
    </source>
</evidence>
<evidence type="ECO:0000313" key="2">
    <source>
        <dbReference type="EMBL" id="RDH31574.1"/>
    </source>
</evidence>
<dbReference type="Proteomes" id="UP000253729">
    <property type="component" value="Unassembled WGS sequence"/>
</dbReference>
<keyword evidence="3" id="KW-1185">Reference proteome</keyword>